<reference evidence="1" key="1">
    <citation type="submission" date="2014-11" db="EMBL/GenBank/DDBJ databases">
        <authorList>
            <person name="Amaro Gonzalez C."/>
        </authorList>
    </citation>
    <scope>NUCLEOTIDE SEQUENCE</scope>
</reference>
<name>A0A0E9WHI8_ANGAN</name>
<proteinExistence type="predicted"/>
<dbReference type="EMBL" id="GBXM01019624">
    <property type="protein sequence ID" value="JAH88953.1"/>
    <property type="molecule type" value="Transcribed_RNA"/>
</dbReference>
<sequence length="35" mass="3908">MKTIAPGLLARQCNGMEDFCTSLQWIHCTFCCPTS</sequence>
<accession>A0A0E9WHI8</accession>
<evidence type="ECO:0000313" key="1">
    <source>
        <dbReference type="EMBL" id="JAH88953.1"/>
    </source>
</evidence>
<organism evidence="1">
    <name type="scientific">Anguilla anguilla</name>
    <name type="common">European freshwater eel</name>
    <name type="synonym">Muraena anguilla</name>
    <dbReference type="NCBI Taxonomy" id="7936"/>
    <lineage>
        <taxon>Eukaryota</taxon>
        <taxon>Metazoa</taxon>
        <taxon>Chordata</taxon>
        <taxon>Craniata</taxon>
        <taxon>Vertebrata</taxon>
        <taxon>Euteleostomi</taxon>
        <taxon>Actinopterygii</taxon>
        <taxon>Neopterygii</taxon>
        <taxon>Teleostei</taxon>
        <taxon>Anguilliformes</taxon>
        <taxon>Anguillidae</taxon>
        <taxon>Anguilla</taxon>
    </lineage>
</organism>
<protein>
    <submittedName>
        <fullName evidence="1">Uncharacterized protein</fullName>
    </submittedName>
</protein>
<dbReference type="AlphaFoldDB" id="A0A0E9WHI8"/>
<reference evidence="1" key="2">
    <citation type="journal article" date="2015" name="Fish Shellfish Immunol.">
        <title>Early steps in the European eel (Anguilla anguilla)-Vibrio vulnificus interaction in the gills: Role of the RtxA13 toxin.</title>
        <authorList>
            <person name="Callol A."/>
            <person name="Pajuelo D."/>
            <person name="Ebbesson L."/>
            <person name="Teles M."/>
            <person name="MacKenzie S."/>
            <person name="Amaro C."/>
        </authorList>
    </citation>
    <scope>NUCLEOTIDE SEQUENCE</scope>
</reference>